<dbReference type="InterPro" id="IPR035370">
    <property type="entry name" value="Nrap_D5"/>
</dbReference>
<evidence type="ECO:0000256" key="1">
    <source>
        <dbReference type="ARBA" id="ARBA00004604"/>
    </source>
</evidence>
<keyword evidence="4 5" id="KW-0539">Nucleus</keyword>
<dbReference type="AlphaFoldDB" id="A0A1Y2G8A4"/>
<evidence type="ECO:0000259" key="8">
    <source>
        <dbReference type="Pfam" id="PF17403"/>
    </source>
</evidence>
<dbReference type="Pfam" id="PF17406">
    <property type="entry name" value="Nrap_D5"/>
    <property type="match status" value="1"/>
</dbReference>
<evidence type="ECO:0000256" key="3">
    <source>
        <dbReference type="ARBA" id="ARBA00022884"/>
    </source>
</evidence>
<dbReference type="GO" id="GO:0006364">
    <property type="term" value="P:rRNA processing"/>
    <property type="evidence" value="ECO:0007669"/>
    <property type="project" value="UniProtKB-KW"/>
</dbReference>
<keyword evidence="3 5" id="KW-0694">RNA-binding</keyword>
<comment type="subcellular location">
    <subcellularLocation>
        <location evidence="1 5">Nucleus</location>
        <location evidence="1 5">Nucleolus</location>
    </subcellularLocation>
</comment>
<dbReference type="InterPro" id="IPR035369">
    <property type="entry name" value="Nrap_D4"/>
</dbReference>
<dbReference type="Gene3D" id="1.10.1410.10">
    <property type="match status" value="1"/>
</dbReference>
<feature type="domain" description="Nrap protein" evidence="7">
    <location>
        <begin position="266"/>
        <end position="417"/>
    </location>
</feature>
<feature type="domain" description="Nrap protein" evidence="8">
    <location>
        <begin position="424"/>
        <end position="569"/>
    </location>
</feature>
<dbReference type="GO" id="GO:0003723">
    <property type="term" value="F:RNA binding"/>
    <property type="evidence" value="ECO:0007669"/>
    <property type="project" value="UniProtKB-KW"/>
</dbReference>
<feature type="region of interest" description="Disordered" evidence="6">
    <location>
        <begin position="1"/>
        <end position="144"/>
    </location>
</feature>
<name>A0A1Y2G8A4_9BASI</name>
<evidence type="ECO:0000313" key="12">
    <source>
        <dbReference type="EMBL" id="ORY92788.1"/>
    </source>
</evidence>
<evidence type="ECO:0000256" key="6">
    <source>
        <dbReference type="SAM" id="MobiDB-lite"/>
    </source>
</evidence>
<dbReference type="EMBL" id="MCGR01000001">
    <property type="protein sequence ID" value="ORY92788.1"/>
    <property type="molecule type" value="Genomic_DNA"/>
</dbReference>
<dbReference type="Pfam" id="PF17403">
    <property type="entry name" value="Nrap_D2"/>
    <property type="match status" value="1"/>
</dbReference>
<dbReference type="Pfam" id="PF17405">
    <property type="entry name" value="Nrap_D4"/>
    <property type="match status" value="1"/>
</dbReference>
<dbReference type="InParanoid" id="A0A1Y2G8A4"/>
<evidence type="ECO:0000259" key="10">
    <source>
        <dbReference type="Pfam" id="PF17405"/>
    </source>
</evidence>
<dbReference type="PANTHER" id="PTHR17972:SF0">
    <property type="entry name" value="NUCLEOLAR PROTEIN 6"/>
    <property type="match status" value="1"/>
</dbReference>
<evidence type="ECO:0000259" key="11">
    <source>
        <dbReference type="Pfam" id="PF17406"/>
    </source>
</evidence>
<feature type="domain" description="Nrap protein" evidence="10">
    <location>
        <begin position="794"/>
        <end position="872"/>
    </location>
</feature>
<proteinExistence type="inferred from homology"/>
<comment type="similarity">
    <text evidence="2 5">Belongs to the NRAP family.</text>
</comment>
<dbReference type="GO" id="GO:0032545">
    <property type="term" value="C:CURI complex"/>
    <property type="evidence" value="ECO:0007669"/>
    <property type="project" value="TreeGrafter"/>
</dbReference>
<evidence type="ECO:0000259" key="9">
    <source>
        <dbReference type="Pfam" id="PF17404"/>
    </source>
</evidence>
<reference evidence="12 13" key="1">
    <citation type="submission" date="2016-07" db="EMBL/GenBank/DDBJ databases">
        <title>Pervasive Adenine N6-methylation of Active Genes in Fungi.</title>
        <authorList>
            <consortium name="DOE Joint Genome Institute"/>
            <person name="Mondo S.J."/>
            <person name="Dannebaum R.O."/>
            <person name="Kuo R.C."/>
            <person name="Labutti K."/>
            <person name="Haridas S."/>
            <person name="Kuo A."/>
            <person name="Salamov A."/>
            <person name="Ahrendt S.R."/>
            <person name="Lipzen A."/>
            <person name="Sullivan W."/>
            <person name="Andreopoulos W.B."/>
            <person name="Clum A."/>
            <person name="Lindquist E."/>
            <person name="Daum C."/>
            <person name="Ramamoorthy G.K."/>
            <person name="Gryganskyi A."/>
            <person name="Culley D."/>
            <person name="Magnuson J.K."/>
            <person name="James T.Y."/>
            <person name="O'Malley M.A."/>
            <person name="Stajich J.E."/>
            <person name="Spatafora J.W."/>
            <person name="Visel A."/>
            <person name="Grigoriev I.V."/>
        </authorList>
    </citation>
    <scope>NUCLEOTIDE SEQUENCE [LARGE SCALE GENOMIC DNA]</scope>
    <source>
        <strain evidence="12 13">62-1032</strain>
    </source>
</reference>
<dbReference type="OrthoDB" id="10251401at2759"/>
<feature type="compositionally biased region" description="Acidic residues" evidence="6">
    <location>
        <begin position="107"/>
        <end position="123"/>
    </location>
</feature>
<sequence>MLKGKRAAIAAPANASKKAKRSQQPTKAPSPPSDDEDFEDASSSSSKLALNDDDEDDEEEGDFKDLEDDEENEFELQGEAEESDDDDEMIGDDGADLYANLGAAGDADMDDDDDDDSEDDEEPTAPVAAPAIKKANVRNSKAPKPLTPAELRALAFAELTASPISNIIATQVTSVLDPITPPPASTSPLQPLLKSLHAHLTSLPKQKAISLAALKKKGSTVPKVEGSDGKWGKMELEWEKPRAEDVRVVGRWAWGAGIKIKGEYLVEMAIAMPESLLQPKDYLSPRFQIKSTHYLVTLSSSLPSSLGPVTLSYVPLPGSQGFALEIRSAHIKGTEKVGLSKIKGAVLRLRIVWPTDAFAASKLSPSSNVVRPASASADENGQVDPSTFPSTPLHSTSLLLSSLPLLTTHLKYHHTLTTTHPSYVSAIRLLQSWASKRSYGASLGFTDDWWAWCVARTLSWGAGSSDPAGAAAGGEAWASWRKTVEWLAGVNWVDGMWFRVEGDKAYEKDEFRKAFKGRPIFVDPTGTVNLAAGIDLSTLEMLKQDAKATIALLLSGLDDEVKFEGAFLRELREVERFDNFARITVPASLLASSSTSDDALDYSDAVSHLTTSISYTLRRALGSRVRAFQLNAPSPTSIPIGGSAPAPSSITLSLGLLVDPVESSRVVDQGPSAEDEVACAEWSAFWGPKSELRRFKDGAIVETVVWDEMGPNGLGPQRNMVVSRIIKYILNHRHGVPAANIEVFAGAMDHLMVEPEAIRRAIYLEDSFATGKGFGNIMNAFDDLAKFERFPDSIKYISTHDILLTLESSGRWPDDLEGVQKIKAAFLTKIGAGLEKNHQVIKAQVAFDLDARPVDDNVSLEILTSSGYAFRAHRRSRIPSLAAYDERFVDAPRHHAAIATLQHHFTSYSHTIRLVKRWFSSHMLLPFFDEELIEILVASIFIDAASPFDPPQSGATGFARVMEKLASWKWRDEALMVPLYTFSTATTSGRRATFPPAQKARAKAAFEKRRLEDGQVNEWAWVVATEEDVLGRVWGRRTDKVVAARARGLAKATLKTLNEGVTSGGLVVEQLFSPPLGDYSFLLHLDSSVNPRHFQSVTPDPKALTPNSRSSVLSGSLMGEMEEDESVRLNWDPVAEFVKAAEVRKNFCTEL</sequence>
<evidence type="ECO:0000259" key="7">
    <source>
        <dbReference type="Pfam" id="PF03813"/>
    </source>
</evidence>
<feature type="compositionally biased region" description="Low complexity" evidence="6">
    <location>
        <begin position="7"/>
        <end position="16"/>
    </location>
</feature>
<dbReference type="GO" id="GO:0006409">
    <property type="term" value="P:tRNA export from nucleus"/>
    <property type="evidence" value="ECO:0007669"/>
    <property type="project" value="TreeGrafter"/>
</dbReference>
<feature type="domain" description="Nrap protein" evidence="9">
    <location>
        <begin position="575"/>
        <end position="733"/>
    </location>
</feature>
<dbReference type="Proteomes" id="UP000193467">
    <property type="component" value="Unassembled WGS sequence"/>
</dbReference>
<dbReference type="PANTHER" id="PTHR17972">
    <property type="entry name" value="NUCLEOLAR RNA-ASSOCIATED PROTEIN"/>
    <property type="match status" value="1"/>
</dbReference>
<dbReference type="GO" id="GO:0034456">
    <property type="term" value="C:UTP-C complex"/>
    <property type="evidence" value="ECO:0007669"/>
    <property type="project" value="TreeGrafter"/>
</dbReference>
<dbReference type="STRING" id="106004.A0A1Y2G8A4"/>
<evidence type="ECO:0000256" key="5">
    <source>
        <dbReference type="RuleBase" id="RU364032"/>
    </source>
</evidence>
<protein>
    <recommendedName>
        <fullName evidence="5">U3 small nucleolar RNA-associated protein 22</fullName>
    </recommendedName>
</protein>
<organism evidence="12 13">
    <name type="scientific">Leucosporidium creatinivorum</name>
    <dbReference type="NCBI Taxonomy" id="106004"/>
    <lineage>
        <taxon>Eukaryota</taxon>
        <taxon>Fungi</taxon>
        <taxon>Dikarya</taxon>
        <taxon>Basidiomycota</taxon>
        <taxon>Pucciniomycotina</taxon>
        <taxon>Microbotryomycetes</taxon>
        <taxon>Leucosporidiales</taxon>
        <taxon>Leucosporidium</taxon>
    </lineage>
</organism>
<dbReference type="InterPro" id="IPR005554">
    <property type="entry name" value="NOL6/Upt22"/>
</dbReference>
<gene>
    <name evidence="12" type="ORF">BCR35DRAFT_298326</name>
</gene>
<keyword evidence="5" id="KW-0690">Ribosome biogenesis</keyword>
<keyword evidence="13" id="KW-1185">Reference proteome</keyword>
<dbReference type="Pfam" id="PF17404">
    <property type="entry name" value="Nrap_D3"/>
    <property type="match status" value="1"/>
</dbReference>
<dbReference type="InterPro" id="IPR035368">
    <property type="entry name" value="Nrap_D3"/>
</dbReference>
<evidence type="ECO:0000256" key="4">
    <source>
        <dbReference type="ARBA" id="ARBA00023242"/>
    </source>
</evidence>
<dbReference type="FunCoup" id="A0A1Y2G8A4">
    <property type="interactions" value="597"/>
</dbReference>
<dbReference type="Pfam" id="PF03813">
    <property type="entry name" value="Nrap"/>
    <property type="match status" value="1"/>
</dbReference>
<dbReference type="InterPro" id="IPR035367">
    <property type="entry name" value="Nrap_D2"/>
</dbReference>
<feature type="domain" description="Nrap protein" evidence="11">
    <location>
        <begin position="905"/>
        <end position="1074"/>
    </location>
</feature>
<keyword evidence="5" id="KW-0698">rRNA processing</keyword>
<evidence type="ECO:0000313" key="13">
    <source>
        <dbReference type="Proteomes" id="UP000193467"/>
    </source>
</evidence>
<dbReference type="InterPro" id="IPR035082">
    <property type="entry name" value="Nrap_D1"/>
</dbReference>
<feature type="compositionally biased region" description="Acidic residues" evidence="6">
    <location>
        <begin position="51"/>
        <end position="95"/>
    </location>
</feature>
<accession>A0A1Y2G8A4</accession>
<dbReference type="GO" id="GO:0032040">
    <property type="term" value="C:small-subunit processome"/>
    <property type="evidence" value="ECO:0007669"/>
    <property type="project" value="TreeGrafter"/>
</dbReference>
<keyword evidence="5" id="KW-0687">Ribonucleoprotein</keyword>
<comment type="caution">
    <text evidence="12">The sequence shown here is derived from an EMBL/GenBank/DDBJ whole genome shotgun (WGS) entry which is preliminary data.</text>
</comment>
<evidence type="ECO:0000256" key="2">
    <source>
        <dbReference type="ARBA" id="ARBA00006674"/>
    </source>
</evidence>